<dbReference type="InterPro" id="IPR046947">
    <property type="entry name" value="LytR-like"/>
</dbReference>
<dbReference type="EMBL" id="BMYZ01000002">
    <property type="protein sequence ID" value="GGY79753.1"/>
    <property type="molecule type" value="Genomic_DNA"/>
</dbReference>
<feature type="transmembrane region" description="Helical" evidence="2">
    <location>
        <begin position="114"/>
        <end position="138"/>
    </location>
</feature>
<comment type="caution">
    <text evidence="4">The sequence shown here is derived from an EMBL/GenBank/DDBJ whole genome shotgun (WGS) entry which is preliminary data.</text>
</comment>
<dbReference type="Pfam" id="PF04397">
    <property type="entry name" value="LytTR"/>
    <property type="match status" value="1"/>
</dbReference>
<dbReference type="Proteomes" id="UP000619761">
    <property type="component" value="Unassembled WGS sequence"/>
</dbReference>
<keyword evidence="5" id="KW-1185">Reference proteome</keyword>
<reference evidence="5" key="1">
    <citation type="journal article" date="2019" name="Int. J. Syst. Evol. Microbiol.">
        <title>The Global Catalogue of Microorganisms (GCM) 10K type strain sequencing project: providing services to taxonomists for standard genome sequencing and annotation.</title>
        <authorList>
            <consortium name="The Broad Institute Genomics Platform"/>
            <consortium name="The Broad Institute Genome Sequencing Center for Infectious Disease"/>
            <person name="Wu L."/>
            <person name="Ma J."/>
        </authorList>
    </citation>
    <scope>NUCLEOTIDE SEQUENCE [LARGE SCALE GENOMIC DNA]</scope>
    <source>
        <strain evidence="5">KCTC 32239</strain>
    </source>
</reference>
<protein>
    <recommendedName>
        <fullName evidence="3">HTH LytTR-type domain-containing protein</fullName>
    </recommendedName>
</protein>
<feature type="transmembrane region" description="Helical" evidence="2">
    <location>
        <begin position="51"/>
        <end position="69"/>
    </location>
</feature>
<feature type="transmembrane region" description="Helical" evidence="2">
    <location>
        <begin position="90"/>
        <end position="108"/>
    </location>
</feature>
<evidence type="ECO:0000256" key="2">
    <source>
        <dbReference type="SAM" id="Phobius"/>
    </source>
</evidence>
<feature type="domain" description="HTH LytTR-type" evidence="3">
    <location>
        <begin position="198"/>
        <end position="275"/>
    </location>
</feature>
<gene>
    <name evidence="4" type="ORF">GCM10011613_25880</name>
</gene>
<keyword evidence="2" id="KW-1133">Transmembrane helix</keyword>
<dbReference type="PANTHER" id="PTHR37299">
    <property type="entry name" value="TRANSCRIPTIONAL REGULATOR-RELATED"/>
    <property type="match status" value="1"/>
</dbReference>
<dbReference type="PANTHER" id="PTHR37299:SF1">
    <property type="entry name" value="STAGE 0 SPORULATION PROTEIN A HOMOLOG"/>
    <property type="match status" value="1"/>
</dbReference>
<dbReference type="SMART" id="SM00850">
    <property type="entry name" value="LytTR"/>
    <property type="match status" value="1"/>
</dbReference>
<name>A0ABQ3B5Y4_9GAMM</name>
<dbReference type="PROSITE" id="PS50930">
    <property type="entry name" value="HTH_LYTTR"/>
    <property type="match status" value="1"/>
</dbReference>
<dbReference type="Gene3D" id="2.40.50.1020">
    <property type="entry name" value="LytTr DNA-binding domain"/>
    <property type="match status" value="1"/>
</dbReference>
<sequence length="303" mass="33700">MATTLPFTSAWVRDMDMVFSCWLALLVALIGQCIAYDVLVHQAPARLTADLLWYVQTWGLWLVVTPLLYDVYYKRARAGTISLKDFVPPALLCCGLLLALEFLIQSLLDPTLNIVTYTLYFLPRYSLAILVLTLAWLWRNKTLVAHCWQTQRQSTAPTLTLVPPVKAELADSTPNCQTHTPPAGLVAFKGRDKAFICLADIEGVVAARNYLDIYCSHGEYIVRDTMKNMEALLAGQDFVRTHRSALVRLSAVRRFKRLASGNGVAILMGNTEIPVNKNFMSALGKGDIYMGKAAIASLERQVG</sequence>
<keyword evidence="1" id="KW-0902">Two-component regulatory system</keyword>
<evidence type="ECO:0000256" key="1">
    <source>
        <dbReference type="ARBA" id="ARBA00023012"/>
    </source>
</evidence>
<accession>A0ABQ3B5Y4</accession>
<evidence type="ECO:0000259" key="3">
    <source>
        <dbReference type="PROSITE" id="PS50930"/>
    </source>
</evidence>
<organism evidence="4 5">
    <name type="scientific">Cellvibrio zantedeschiae</name>
    <dbReference type="NCBI Taxonomy" id="1237077"/>
    <lineage>
        <taxon>Bacteria</taxon>
        <taxon>Pseudomonadati</taxon>
        <taxon>Pseudomonadota</taxon>
        <taxon>Gammaproteobacteria</taxon>
        <taxon>Cellvibrionales</taxon>
        <taxon>Cellvibrionaceae</taxon>
        <taxon>Cellvibrio</taxon>
    </lineage>
</organism>
<dbReference type="InterPro" id="IPR007492">
    <property type="entry name" value="LytTR_DNA-bd_dom"/>
</dbReference>
<keyword evidence="2" id="KW-0472">Membrane</keyword>
<proteinExistence type="predicted"/>
<evidence type="ECO:0000313" key="4">
    <source>
        <dbReference type="EMBL" id="GGY79753.1"/>
    </source>
</evidence>
<dbReference type="RefSeq" id="WP_189419238.1">
    <property type="nucleotide sequence ID" value="NZ_BMYZ01000002.1"/>
</dbReference>
<evidence type="ECO:0000313" key="5">
    <source>
        <dbReference type="Proteomes" id="UP000619761"/>
    </source>
</evidence>
<keyword evidence="2" id="KW-0812">Transmembrane</keyword>